<dbReference type="GO" id="GO:0016042">
    <property type="term" value="P:lipid catabolic process"/>
    <property type="evidence" value="ECO:0007669"/>
    <property type="project" value="UniProtKB-UniRule"/>
</dbReference>
<dbReference type="eggNOG" id="KOG4231">
    <property type="taxonomic scope" value="Eukaryota"/>
</dbReference>
<evidence type="ECO:0000256" key="3">
    <source>
        <dbReference type="ARBA" id="ARBA00023098"/>
    </source>
</evidence>
<keyword evidence="8" id="KW-1185">Reference proteome</keyword>
<feature type="short sequence motif" description="DGA/G" evidence="4">
    <location>
        <begin position="818"/>
        <end position="820"/>
    </location>
</feature>
<reference evidence="8" key="2">
    <citation type="journal article" date="2013" name="PLoS Genet.">
        <title>Comparative genome structure, secondary metabolite, and effector coding capacity across Cochliobolus pathogens.</title>
        <authorList>
            <person name="Condon B.J."/>
            <person name="Leng Y."/>
            <person name="Wu D."/>
            <person name="Bushley K.E."/>
            <person name="Ohm R.A."/>
            <person name="Otillar R."/>
            <person name="Martin J."/>
            <person name="Schackwitz W."/>
            <person name="Grimwood J."/>
            <person name="MohdZainudin N."/>
            <person name="Xue C."/>
            <person name="Wang R."/>
            <person name="Manning V.A."/>
            <person name="Dhillon B."/>
            <person name="Tu Z.J."/>
            <person name="Steffenson B.J."/>
            <person name="Salamov A."/>
            <person name="Sun H."/>
            <person name="Lowry S."/>
            <person name="LaButti K."/>
            <person name="Han J."/>
            <person name="Copeland A."/>
            <person name="Lindquist E."/>
            <person name="Barry K."/>
            <person name="Schmutz J."/>
            <person name="Baker S.E."/>
            <person name="Ciuffetti L.M."/>
            <person name="Grigoriev I.V."/>
            <person name="Zhong S."/>
            <person name="Turgeon B.G."/>
        </authorList>
    </citation>
    <scope>NUCLEOTIDE SEQUENCE [LARGE SCALE GENOMIC DNA]</scope>
    <source>
        <strain evidence="8">ND90Pr / ATCC 201652</strain>
    </source>
</reference>
<dbReference type="HOGENOM" id="CLU_003059_2_1_1"/>
<dbReference type="InterPro" id="IPR002641">
    <property type="entry name" value="PNPLA_dom"/>
</dbReference>
<keyword evidence="1 4" id="KW-0378">Hydrolase</keyword>
<dbReference type="PANTHER" id="PTHR24185:SF1">
    <property type="entry name" value="CALCIUM-INDEPENDENT PHOSPHOLIPASE A2-GAMMA"/>
    <property type="match status" value="1"/>
</dbReference>
<evidence type="ECO:0000313" key="7">
    <source>
        <dbReference type="EMBL" id="EMD60483.1"/>
    </source>
</evidence>
<proteinExistence type="predicted"/>
<dbReference type="Proteomes" id="UP000016934">
    <property type="component" value="Unassembled WGS sequence"/>
</dbReference>
<dbReference type="GO" id="GO:0016020">
    <property type="term" value="C:membrane"/>
    <property type="evidence" value="ECO:0007669"/>
    <property type="project" value="TreeGrafter"/>
</dbReference>
<evidence type="ECO:0000259" key="6">
    <source>
        <dbReference type="PROSITE" id="PS51635"/>
    </source>
</evidence>
<dbReference type="PROSITE" id="PS51635">
    <property type="entry name" value="PNPLA"/>
    <property type="match status" value="1"/>
</dbReference>
<feature type="region of interest" description="Disordered" evidence="5">
    <location>
        <begin position="1207"/>
        <end position="1226"/>
    </location>
</feature>
<comment type="caution">
    <text evidence="4">Lacks conserved residue(s) required for the propagation of feature annotation.</text>
</comment>
<dbReference type="EMBL" id="KB445650">
    <property type="protein sequence ID" value="EMD60483.1"/>
    <property type="molecule type" value="Genomic_DNA"/>
</dbReference>
<dbReference type="GO" id="GO:0019369">
    <property type="term" value="P:arachidonate metabolic process"/>
    <property type="evidence" value="ECO:0007669"/>
    <property type="project" value="TreeGrafter"/>
</dbReference>
<dbReference type="PANTHER" id="PTHR24185">
    <property type="entry name" value="CALCIUM-INDEPENDENT PHOSPHOLIPASE A2-GAMMA"/>
    <property type="match status" value="1"/>
</dbReference>
<evidence type="ECO:0000256" key="2">
    <source>
        <dbReference type="ARBA" id="ARBA00022963"/>
    </source>
</evidence>
<feature type="short sequence motif" description="GXSXG" evidence="4">
    <location>
        <begin position="685"/>
        <end position="689"/>
    </location>
</feature>
<dbReference type="Pfam" id="PF01734">
    <property type="entry name" value="Patatin"/>
    <property type="match status" value="1"/>
</dbReference>
<feature type="compositionally biased region" description="Polar residues" evidence="5">
    <location>
        <begin position="1172"/>
        <end position="1186"/>
    </location>
</feature>
<dbReference type="OMA" id="DGLPHEK"/>
<evidence type="ECO:0000256" key="5">
    <source>
        <dbReference type="SAM" id="MobiDB-lite"/>
    </source>
</evidence>
<dbReference type="SUPFAM" id="SSF52151">
    <property type="entry name" value="FabD/lysophospholipase-like"/>
    <property type="match status" value="1"/>
</dbReference>
<sequence>MSTSNQKWILDGPNMALCDSCSVHTQPIWNFFYYDMNFCDDCWGKLGPHKLGRKGPDGLPHEKANPTIVQRLKEILAPPQDYYEQQMLHVKDEDTTWFGLVRDNHNRSIFDDSNTDEYQLRYPQIVSFIGQTGAGKSTLIKILIDQQERIHGSHEWSFPSPVVGSMTNSNTPTSCDVHLYSDTTTYLSEYPMLFVDCEGLEGGENTPISARYREKASHTSEERGKGREMRREHTKLQQISRGLNRTRQKIKWANSLEKTKRQYAVKEFYPRLLYTFSDVIVFVLRNAKTFESTVLTLLIKWERSSIEKSVNQPILPHAIIAPNATSTKFDHSAWNPEHATESLLADVAGAVDQDPAFKELKEYWGRKGRNIHTVKDLLLCYYSSITVVRIPGDGRYMMIDEQIQKFHDTLSKRCRESFNTKSRSSMLFNSDSLNAYLHSAFEHFSSDLNKPFNFMDILFKINPIPFNFRGNILKLAVAMKVRYDDPTKIFEKLSFMVASCIGLDCVRQNFKGLADQILEKQYLTYCGTALEDFCTFYWPCKFHYMHRGSCVNVKEAHIKGHQNEKCESKFTSSGFAKDWSRHLQNHLAKFQIELSSQLMQTPSASEVDITTRLHHANITTCYKRLGGAQEFVSHLTCYCCLRELAEHPLRSGSMRSIVILDVLGEIQKELGGRIPIQESFDLIVGTSTGGLLALGLGVKNWSIKQFTWTFLNLLGKAFTSRYPGGFQLMTSKYCIKPLEEALPQAFGDEAMFGGVPEDMSGFARKGAVTAVTETGEEIVIFTNYSRASKSGSNARAASAAPFFFKPFFNYRTMGSYIDGAVKHNNPIRIANNETKFLWPDVEERYPDILSSGVEGSSTAGSDRRRMQIRKALKLTKKRSKISKVFPQVDSWFKFAKKRVEDILNSEKMSRDFRTDVVGLSSAISAERDIRMNPKVRSPVPKMDDTSKINDLQREVADTLRTPESQAIIQTIAGRLITSSFYFEKIGRTRESKGVLTIQGTIACRFADGSDNLRFLGEHLRFKFQRYKFQPFFRISEVGNVEHTQDIELSRKVLKDVVDSRLFGLGSIVIPVTSDSVLLAIDFHPIDDRMQPTLSAGFPISGFPSNLTEGEAVKQTTSPPMSDTEPAKISDKCRSLRESKSNIHGRLELEHRPISDGNINYGFALSFADSRDPVSNSAHGHSEVTPSPSKPTLPLDLQYQVELHDPDAAMGMSDVEMTPSSRRRGIH</sequence>
<dbReference type="InterPro" id="IPR027417">
    <property type="entry name" value="P-loop_NTPase"/>
</dbReference>
<dbReference type="InterPro" id="IPR016035">
    <property type="entry name" value="Acyl_Trfase/lysoPLipase"/>
</dbReference>
<dbReference type="RefSeq" id="XP_007703819.1">
    <property type="nucleotide sequence ID" value="XM_007705629.1"/>
</dbReference>
<dbReference type="AlphaFoldDB" id="M2RZK5"/>
<accession>M2RZK5</accession>
<feature type="domain" description="PNPLA" evidence="6">
    <location>
        <begin position="647"/>
        <end position="831"/>
    </location>
</feature>
<protein>
    <recommendedName>
        <fullName evidence="6">PNPLA domain-containing protein</fullName>
    </recommendedName>
</protein>
<feature type="region of interest" description="Disordered" evidence="5">
    <location>
        <begin position="1112"/>
        <end position="1131"/>
    </location>
</feature>
<evidence type="ECO:0000256" key="1">
    <source>
        <dbReference type="ARBA" id="ARBA00022801"/>
    </source>
</evidence>
<keyword evidence="3 4" id="KW-0443">Lipid metabolism</keyword>
<feature type="region of interest" description="Disordered" evidence="5">
    <location>
        <begin position="212"/>
        <end position="234"/>
    </location>
</feature>
<keyword evidence="2 4" id="KW-0442">Lipid degradation</keyword>
<evidence type="ECO:0000256" key="4">
    <source>
        <dbReference type="PROSITE-ProRule" id="PRU01161"/>
    </source>
</evidence>
<dbReference type="GO" id="GO:0047499">
    <property type="term" value="F:calcium-independent phospholipase A2 activity"/>
    <property type="evidence" value="ECO:0007669"/>
    <property type="project" value="TreeGrafter"/>
</dbReference>
<feature type="region of interest" description="Disordered" evidence="5">
    <location>
        <begin position="1171"/>
        <end position="1191"/>
    </location>
</feature>
<gene>
    <name evidence="7" type="ORF">COCSADRAFT_174764</name>
</gene>
<dbReference type="GeneID" id="19132929"/>
<dbReference type="OrthoDB" id="194358at2759"/>
<feature type="active site" description="Nucleophile" evidence="4">
    <location>
        <position position="687"/>
    </location>
</feature>
<dbReference type="SUPFAM" id="SSF52540">
    <property type="entry name" value="P-loop containing nucleoside triphosphate hydrolases"/>
    <property type="match status" value="1"/>
</dbReference>
<dbReference type="GO" id="GO:0046486">
    <property type="term" value="P:glycerolipid metabolic process"/>
    <property type="evidence" value="ECO:0007669"/>
    <property type="project" value="UniProtKB-ARBA"/>
</dbReference>
<organism evidence="7 8">
    <name type="scientific">Cochliobolus sativus (strain ND90Pr / ATCC 201652)</name>
    <name type="common">Common root rot and spot blotch fungus</name>
    <name type="synonym">Bipolaris sorokiniana</name>
    <dbReference type="NCBI Taxonomy" id="665912"/>
    <lineage>
        <taxon>Eukaryota</taxon>
        <taxon>Fungi</taxon>
        <taxon>Dikarya</taxon>
        <taxon>Ascomycota</taxon>
        <taxon>Pezizomycotina</taxon>
        <taxon>Dothideomycetes</taxon>
        <taxon>Pleosporomycetidae</taxon>
        <taxon>Pleosporales</taxon>
        <taxon>Pleosporineae</taxon>
        <taxon>Pleosporaceae</taxon>
        <taxon>Bipolaris</taxon>
    </lineage>
</organism>
<dbReference type="Gene3D" id="3.40.1090.10">
    <property type="entry name" value="Cytosolic phospholipase A2 catalytic domain"/>
    <property type="match status" value="1"/>
</dbReference>
<dbReference type="KEGG" id="bsc:COCSADRAFT_174764"/>
<reference evidence="7 8" key="1">
    <citation type="journal article" date="2012" name="PLoS Pathog.">
        <title>Diverse lifestyles and strategies of plant pathogenesis encoded in the genomes of eighteen Dothideomycetes fungi.</title>
        <authorList>
            <person name="Ohm R.A."/>
            <person name="Feau N."/>
            <person name="Henrissat B."/>
            <person name="Schoch C.L."/>
            <person name="Horwitz B.A."/>
            <person name="Barry K.W."/>
            <person name="Condon B.J."/>
            <person name="Copeland A.C."/>
            <person name="Dhillon B."/>
            <person name="Glaser F."/>
            <person name="Hesse C.N."/>
            <person name="Kosti I."/>
            <person name="LaButti K."/>
            <person name="Lindquist E.A."/>
            <person name="Lucas S."/>
            <person name="Salamov A.A."/>
            <person name="Bradshaw R.E."/>
            <person name="Ciuffetti L."/>
            <person name="Hamelin R.C."/>
            <person name="Kema G.H.J."/>
            <person name="Lawrence C."/>
            <person name="Scott J.A."/>
            <person name="Spatafora J.W."/>
            <person name="Turgeon B.G."/>
            <person name="de Wit P.J.G.M."/>
            <person name="Zhong S."/>
            <person name="Goodwin S.B."/>
            <person name="Grigoriev I.V."/>
        </authorList>
    </citation>
    <scope>NUCLEOTIDE SEQUENCE [LARGE SCALE GENOMIC DNA]</scope>
    <source>
        <strain evidence="8">ND90Pr / ATCC 201652</strain>
    </source>
</reference>
<feature type="active site" description="Proton acceptor" evidence="4">
    <location>
        <position position="818"/>
    </location>
</feature>
<name>M2RZK5_COCSN</name>
<evidence type="ECO:0000313" key="8">
    <source>
        <dbReference type="Proteomes" id="UP000016934"/>
    </source>
</evidence>